<feature type="domain" description="Outer membrane protein beta-barrel" evidence="5">
    <location>
        <begin position="381"/>
        <end position="784"/>
    </location>
</feature>
<dbReference type="SUPFAM" id="SSF56935">
    <property type="entry name" value="Porins"/>
    <property type="match status" value="1"/>
</dbReference>
<protein>
    <submittedName>
        <fullName evidence="6">TonB-dependent receptor</fullName>
    </submittedName>
</protein>
<dbReference type="Gene3D" id="2.40.170.20">
    <property type="entry name" value="TonB-dependent receptor, beta-barrel domain"/>
    <property type="match status" value="1"/>
</dbReference>
<keyword evidence="6" id="KW-0675">Receptor</keyword>
<dbReference type="InterPro" id="IPR036942">
    <property type="entry name" value="Beta-barrel_TonB_sf"/>
</dbReference>
<dbReference type="GO" id="GO:0009279">
    <property type="term" value="C:cell outer membrane"/>
    <property type="evidence" value="ECO:0007669"/>
    <property type="project" value="UniProtKB-SubCell"/>
</dbReference>
<sequence>MKSLHILIFLLLLSLTNQALAAKDGSLKGQVLDGRNQPLGFVNVAVVKAADSAVVTGAIADIEGRFVIATPSPGKYKLKISMVGYQTLLTAGFEITAASPGRDFGTLIMQEDAQLLQEVTVQAMRPTVVAYADKVVVSVENTALAGGSTAYEVLSKSPGVWVDQDGNIKLNGKAGVQIMINGKMSYLSGKELQNLLQSMSADNIKDLEIRANTSAKYDAEGGAGVININLKKHEGTGFNGSVYGGYRYSELHGYTAGAEINYKLKAWSSYATVDVAERTHFRTNLMQREFDGQKDSRLNQNIREEGTRFVPTMRFGTDYELNKNHSLGLLAGISIYKTEDNLRTKALLHNGDTAEDIFIDARNISKSANTNSTINLHYLGKLDTLGSILLFDLDYVRLKSQDRASFLNHWDSLGTDSFVLVEQLLTDNPNSYDIYSAKADFSKRIGKAGKLDLGAKVSHVVADNELQFYSVFDGKKTLNDTKSSHFIYKENIYAAYASYATQLGEKWKINAGLRAEQTKATGNSTTLNQKSERSYLDLFPSLSFQQTISNNYQINYSYNRSINRPRYGALNPFIFYLDPYTWVTGNTGLKPQYTNSFAVTQVVNQAYSFTLGYAVTKDYMTEIPEQDPEAKTTVFMQQNVEDLKTWNATLVAPIQVSVRWQMNNSATLAYQHFSKEIEDMTLENEQLTFSVQSSHHVQLPKEVRLELNAAYQGPVAYGMYHIDANWGIDAGLKRSFFNDKLDVGLSITDIFKTRRIKGGTNINGNIIASKQYTGSQSFRVNLRYRFSKGAEFKASKRNVNLDEVNRAGGN</sequence>
<dbReference type="Gene3D" id="2.170.130.10">
    <property type="entry name" value="TonB-dependent receptor, plug domain"/>
    <property type="match status" value="1"/>
</dbReference>
<organism evidence="6 7">
    <name type="scientific">Pontibacter korlensis</name>
    <dbReference type="NCBI Taxonomy" id="400092"/>
    <lineage>
        <taxon>Bacteria</taxon>
        <taxon>Pseudomonadati</taxon>
        <taxon>Bacteroidota</taxon>
        <taxon>Cytophagia</taxon>
        <taxon>Cytophagales</taxon>
        <taxon>Hymenobacteraceae</taxon>
        <taxon>Pontibacter</taxon>
    </lineage>
</organism>
<dbReference type="PATRIC" id="fig|400092.3.peg.3825"/>
<dbReference type="AlphaFoldDB" id="A0A0E3ZFX4"/>
<dbReference type="EMBL" id="CP009621">
    <property type="protein sequence ID" value="AKD04554.1"/>
    <property type="molecule type" value="Genomic_DNA"/>
</dbReference>
<dbReference type="RefSeq" id="WP_046312417.1">
    <property type="nucleotide sequence ID" value="NZ_CBCSCY010000067.1"/>
</dbReference>
<keyword evidence="7" id="KW-1185">Reference proteome</keyword>
<dbReference type="HOGENOM" id="CLU_017617_1_0_10"/>
<feature type="chain" id="PRO_5002416480" evidence="4">
    <location>
        <begin position="22"/>
        <end position="810"/>
    </location>
</feature>
<dbReference type="Pfam" id="PF13715">
    <property type="entry name" value="CarbopepD_reg_2"/>
    <property type="match status" value="1"/>
</dbReference>
<evidence type="ECO:0000256" key="3">
    <source>
        <dbReference type="ARBA" id="ARBA00023237"/>
    </source>
</evidence>
<comment type="subcellular location">
    <subcellularLocation>
        <location evidence="1">Cell outer membrane</location>
    </subcellularLocation>
</comment>
<dbReference type="STRING" id="400092.PKOR_17450"/>
<dbReference type="OrthoDB" id="905812at2"/>
<keyword evidence="4" id="KW-0732">Signal</keyword>
<accession>A0A0E3ZFX4</accession>
<dbReference type="SUPFAM" id="SSF49464">
    <property type="entry name" value="Carboxypeptidase regulatory domain-like"/>
    <property type="match status" value="1"/>
</dbReference>
<dbReference type="InterPro" id="IPR037066">
    <property type="entry name" value="Plug_dom_sf"/>
</dbReference>
<evidence type="ECO:0000313" key="6">
    <source>
        <dbReference type="EMBL" id="AKD04554.1"/>
    </source>
</evidence>
<dbReference type="Proteomes" id="UP000033109">
    <property type="component" value="Chromosome"/>
</dbReference>
<evidence type="ECO:0000259" key="5">
    <source>
        <dbReference type="Pfam" id="PF14905"/>
    </source>
</evidence>
<evidence type="ECO:0000256" key="1">
    <source>
        <dbReference type="ARBA" id="ARBA00004442"/>
    </source>
</evidence>
<dbReference type="InterPro" id="IPR041700">
    <property type="entry name" value="OMP_b-brl_3"/>
</dbReference>
<dbReference type="KEGG" id="pko:PKOR_17450"/>
<reference evidence="6 7" key="1">
    <citation type="journal article" date="2015" name="Sci. Rep.">
        <title>Unraveling adaptation of Pontibacter korlensis to radiation and infertility in desert through complete genome and comparative transcriptomic analysis.</title>
        <authorList>
            <person name="Dai J."/>
            <person name="Dai W."/>
            <person name="Qiu C."/>
            <person name="Yang Z."/>
            <person name="Zhang Y."/>
            <person name="Zhou M."/>
            <person name="Zhang L."/>
            <person name="Fang C."/>
            <person name="Gao Q."/>
            <person name="Yang Q."/>
            <person name="Li X."/>
            <person name="Wang Z."/>
            <person name="Wang Z."/>
            <person name="Jia Z."/>
            <person name="Chen X."/>
        </authorList>
    </citation>
    <scope>NUCLEOTIDE SEQUENCE [LARGE SCALE GENOMIC DNA]</scope>
    <source>
        <strain evidence="6 7">X14-1T</strain>
    </source>
</reference>
<feature type="signal peptide" evidence="4">
    <location>
        <begin position="1"/>
        <end position="21"/>
    </location>
</feature>
<dbReference type="InterPro" id="IPR008969">
    <property type="entry name" value="CarboxyPept-like_regulatory"/>
</dbReference>
<keyword evidence="2" id="KW-0472">Membrane</keyword>
<dbReference type="PANTHER" id="PTHR40980:SF4">
    <property type="entry name" value="TONB-DEPENDENT RECEPTOR-LIKE BETA-BARREL DOMAIN-CONTAINING PROTEIN"/>
    <property type="match status" value="1"/>
</dbReference>
<keyword evidence="3" id="KW-0998">Cell outer membrane</keyword>
<proteinExistence type="predicted"/>
<evidence type="ECO:0000256" key="4">
    <source>
        <dbReference type="SAM" id="SignalP"/>
    </source>
</evidence>
<dbReference type="PANTHER" id="PTHR40980">
    <property type="entry name" value="PLUG DOMAIN-CONTAINING PROTEIN"/>
    <property type="match status" value="1"/>
</dbReference>
<name>A0A0E3ZFX4_9BACT</name>
<gene>
    <name evidence="6" type="ORF">PKOR_17450</name>
</gene>
<dbReference type="Pfam" id="PF14905">
    <property type="entry name" value="OMP_b-brl_3"/>
    <property type="match status" value="1"/>
</dbReference>
<evidence type="ECO:0000313" key="7">
    <source>
        <dbReference type="Proteomes" id="UP000033109"/>
    </source>
</evidence>
<evidence type="ECO:0000256" key="2">
    <source>
        <dbReference type="ARBA" id="ARBA00023136"/>
    </source>
</evidence>